<accession>A0A1D8JDA9</accession>
<proteinExistence type="predicted"/>
<name>A0A1D8JDA9_9BACL</name>
<reference evidence="1 2" key="1">
    <citation type="submission" date="2016-09" db="EMBL/GenBank/DDBJ databases">
        <title>Complete genome sequence of the Lysinibacillus sphaericus LMG 22257, a specie of Bacillus with ureolytic activity that can effectively biodeposit calcium carbonate.</title>
        <authorList>
            <person name="Yan W."/>
        </authorList>
    </citation>
    <scope>NUCLEOTIDE SEQUENCE [LARGE SCALE GENOMIC DNA]</scope>
    <source>
        <strain evidence="1 2">LMG 22257</strain>
    </source>
</reference>
<dbReference type="EMBL" id="CP017560">
    <property type="protein sequence ID" value="AOV06700.1"/>
    <property type="molecule type" value="Genomic_DNA"/>
</dbReference>
<evidence type="ECO:0000313" key="2">
    <source>
        <dbReference type="Proteomes" id="UP000185746"/>
    </source>
</evidence>
<sequence length="122" mass="14267">MQTLFFQPAWDKTIAPADREKITHLFQSLHLNDGIQFSFLWEAMNHKSERLVTVLIHNVEDTPLRLANMAISYLKDKQMMTGTFTLPLQVPERTSMPWTFIFSSDNQTDQLPAYTIVYNKYP</sequence>
<dbReference type="InterPro" id="IPR030910">
    <property type="entry name" value="SLAP_dom"/>
</dbReference>
<dbReference type="AlphaFoldDB" id="A0A1D8JDA9"/>
<dbReference type="Proteomes" id="UP000185746">
    <property type="component" value="Chromosome"/>
</dbReference>
<gene>
    <name evidence="1" type="ORF">BI350_03210</name>
</gene>
<keyword evidence="2" id="KW-1185">Reference proteome</keyword>
<organism evidence="1 2">
    <name type="scientific">Sporosarcina ureilytica</name>
    <dbReference type="NCBI Taxonomy" id="298596"/>
    <lineage>
        <taxon>Bacteria</taxon>
        <taxon>Bacillati</taxon>
        <taxon>Bacillota</taxon>
        <taxon>Bacilli</taxon>
        <taxon>Bacillales</taxon>
        <taxon>Caryophanaceae</taxon>
        <taxon>Sporosarcina</taxon>
    </lineage>
</organism>
<protein>
    <recommendedName>
        <fullName evidence="3">SLAP domain-containing protein</fullName>
    </recommendedName>
</protein>
<dbReference type="KEGG" id="surl:BI350_03210"/>
<evidence type="ECO:0000313" key="1">
    <source>
        <dbReference type="EMBL" id="AOV06700.1"/>
    </source>
</evidence>
<evidence type="ECO:0008006" key="3">
    <source>
        <dbReference type="Google" id="ProtNLM"/>
    </source>
</evidence>
<dbReference type="RefSeq" id="WP_075526814.1">
    <property type="nucleotide sequence ID" value="NZ_CP017560.1"/>
</dbReference>
<dbReference type="NCBIfam" id="TIGR04398">
    <property type="entry name" value="SLAP_DUP"/>
    <property type="match status" value="1"/>
</dbReference>